<proteinExistence type="predicted"/>
<keyword evidence="1" id="KW-0472">Membrane</keyword>
<feature type="transmembrane region" description="Helical" evidence="1">
    <location>
        <begin position="105"/>
        <end position="122"/>
    </location>
</feature>
<reference evidence="2" key="1">
    <citation type="submission" date="2015-08" db="EMBL/GenBank/DDBJ databases">
        <authorList>
            <person name="Babu N.S."/>
            <person name="Beckwith C.J."/>
            <person name="Beseler K.G."/>
            <person name="Brison A."/>
            <person name="Carone J.V."/>
            <person name="Caskin T.P."/>
            <person name="Diamond M."/>
            <person name="Durham M.E."/>
            <person name="Foxe J.M."/>
            <person name="Go M."/>
            <person name="Henderson B.A."/>
            <person name="Jones I.B."/>
            <person name="McGettigan J.A."/>
            <person name="Micheletti S.J."/>
            <person name="Nasrallah M.E."/>
            <person name="Ortiz D."/>
            <person name="Piller C.R."/>
            <person name="Privatt S.R."/>
            <person name="Schneider S.L."/>
            <person name="Sharp S."/>
            <person name="Smith T.C."/>
            <person name="Stanton J.D."/>
            <person name="Ullery H.E."/>
            <person name="Wilson R.J."/>
            <person name="Serrano M.G."/>
            <person name="Buck G."/>
            <person name="Lee V."/>
            <person name="Wang Y."/>
            <person name="Carvalho R."/>
            <person name="Voegtly L."/>
            <person name="Shi R."/>
            <person name="Duckworth R."/>
            <person name="Johnson A."/>
            <person name="Loviza R."/>
            <person name="Walstead R."/>
            <person name="Shah Z."/>
            <person name="Kiflezghi M."/>
            <person name="Wade K."/>
            <person name="Ball S.L."/>
            <person name="Bradley K.W."/>
            <person name="Asai D.J."/>
            <person name="Bowman C.A."/>
            <person name="Russell D.A."/>
            <person name="Pope W.H."/>
            <person name="Jacobs-Sera D."/>
            <person name="Hendrix R.W."/>
            <person name="Hatfull G.F."/>
        </authorList>
    </citation>
    <scope>NUCLEOTIDE SEQUENCE</scope>
</reference>
<evidence type="ECO:0000256" key="1">
    <source>
        <dbReference type="SAM" id="Phobius"/>
    </source>
</evidence>
<accession>A0A2P2CIE5</accession>
<name>A0A2P2CIE5_9ZZZZ</name>
<evidence type="ECO:0000313" key="2">
    <source>
        <dbReference type="EMBL" id="CUR61681.1"/>
    </source>
</evidence>
<organism evidence="2">
    <name type="scientific">metagenome</name>
    <dbReference type="NCBI Taxonomy" id="256318"/>
    <lineage>
        <taxon>unclassified sequences</taxon>
        <taxon>metagenomes</taxon>
    </lineage>
</organism>
<keyword evidence="1" id="KW-0812">Transmembrane</keyword>
<dbReference type="EMBL" id="CZKB01000019">
    <property type="protein sequence ID" value="CUR61681.1"/>
    <property type="molecule type" value="Genomic_DNA"/>
</dbReference>
<gene>
    <name evidence="2" type="ORF">NOCA1260119</name>
</gene>
<protein>
    <submittedName>
        <fullName evidence="2">Uncharacterized protein</fullName>
    </submittedName>
</protein>
<feature type="transmembrane region" description="Helical" evidence="1">
    <location>
        <begin position="44"/>
        <end position="67"/>
    </location>
</feature>
<dbReference type="AlphaFoldDB" id="A0A2P2CIE5"/>
<sequence>MAQHTVPARRKEKGRGHLLDLDAPRVVVADPEGDARDLARVQRWVMSTLAVTTILHLVVGLVVAAVTLDDSPLSSQVGLTVVAGMFGAIAVAVGRAIHGRSILSPWLLLGVVPTLVGLWLVLG</sequence>
<feature type="transmembrane region" description="Helical" evidence="1">
    <location>
        <begin position="73"/>
        <end position="93"/>
    </location>
</feature>
<keyword evidence="1" id="KW-1133">Transmembrane helix</keyword>